<dbReference type="AlphaFoldDB" id="A0A1I7ES59"/>
<dbReference type="Proteomes" id="UP000198844">
    <property type="component" value="Unassembled WGS sequence"/>
</dbReference>
<evidence type="ECO:0000313" key="1">
    <source>
        <dbReference type="EMBL" id="SFU26752.1"/>
    </source>
</evidence>
<dbReference type="OrthoDB" id="9769991at2"/>
<protein>
    <submittedName>
        <fullName evidence="1">Uncharacterized protein</fullName>
    </submittedName>
</protein>
<dbReference type="RefSeq" id="WP_093647760.1">
    <property type="nucleotide sequence ID" value="NZ_FPBH01000069.1"/>
</dbReference>
<dbReference type="EMBL" id="FPBH01000069">
    <property type="protein sequence ID" value="SFU26752.1"/>
    <property type="molecule type" value="Genomic_DNA"/>
</dbReference>
<name>A0A1I7ES59_9BURK</name>
<gene>
    <name evidence="1" type="ORF">SAMN05192563_10694</name>
</gene>
<evidence type="ECO:0000313" key="2">
    <source>
        <dbReference type="Proteomes" id="UP000198844"/>
    </source>
</evidence>
<accession>A0A1I7ES59</accession>
<sequence length="366" mass="41827">MNEDAQTVETGIDDSVSYRHHYTEDAMRAIDDYCSDYPSRDLKAILDETARLIDIHDDGTFEYYAQLEPETVGRWVLGNAWDAPTQYDNRNVSLAREILTHYCEVMRCASAYAKRRLHDPTVRFLNDEEGLETLLLPERQTAIDSLRYPGLLKAAQSLIESRRHRARLGRHDSTRQAQHSRITDADWPELFQPIEVPLEFGTYNRMWCEALPERVRELTEEQFALVIPCGESSGQDTAELTQDATPKLILSIDTAGKPVACEAFAGGTLRIPFVANRNLFAELRSHLAVVYVFDQHALFVEYPWNQMTLGRMRIDEAELLERRAHENPDLVSAALENIQPCRFQVDRIVGILSGKSAPAWMEDIPF</sequence>
<proteinExistence type="predicted"/>
<organism evidence="1 2">
    <name type="scientific">Paraburkholderia aspalathi</name>
    <dbReference type="NCBI Taxonomy" id="1324617"/>
    <lineage>
        <taxon>Bacteria</taxon>
        <taxon>Pseudomonadati</taxon>
        <taxon>Pseudomonadota</taxon>
        <taxon>Betaproteobacteria</taxon>
        <taxon>Burkholderiales</taxon>
        <taxon>Burkholderiaceae</taxon>
        <taxon>Paraburkholderia</taxon>
    </lineage>
</organism>
<reference evidence="1 2" key="1">
    <citation type="submission" date="2016-10" db="EMBL/GenBank/DDBJ databases">
        <authorList>
            <person name="de Groot N.N."/>
        </authorList>
    </citation>
    <scope>NUCLEOTIDE SEQUENCE [LARGE SCALE GENOMIC DNA]</scope>
    <source>
        <strain evidence="1 2">LMG 27731</strain>
    </source>
</reference>